<evidence type="ECO:0000313" key="3">
    <source>
        <dbReference type="Proteomes" id="UP000006253"/>
    </source>
</evidence>
<accession>A0A0E2B478</accession>
<dbReference type="AlphaFoldDB" id="A0A0E2B478"/>
<name>A0A0E2B478_9LEPT</name>
<protein>
    <submittedName>
        <fullName evidence="2">Uncharacterized protein</fullName>
    </submittedName>
</protein>
<sequence>MERAGIKITYKIGIQKKYVSILADLKSQKEPSPNPKKNRNEVKNKKNEAKIDPTGELK</sequence>
<dbReference type="Proteomes" id="UP000006253">
    <property type="component" value="Unassembled WGS sequence"/>
</dbReference>
<proteinExistence type="predicted"/>
<evidence type="ECO:0000256" key="1">
    <source>
        <dbReference type="SAM" id="MobiDB-lite"/>
    </source>
</evidence>
<reference evidence="2 3" key="1">
    <citation type="submission" date="2012-10" db="EMBL/GenBank/DDBJ databases">
        <authorList>
            <person name="Harkins D.M."/>
            <person name="Durkin A.S."/>
            <person name="Brinkac L.M."/>
            <person name="Selengut J.D."/>
            <person name="Sanka R."/>
            <person name="DePew J."/>
            <person name="Purushe J."/>
            <person name="Peacock S.J."/>
            <person name="Thaipadungpanit J."/>
            <person name="Wuthiekanun V.W."/>
            <person name="Day N.P."/>
            <person name="Vinetz J.M."/>
            <person name="Sutton G.G."/>
            <person name="Nelson W.C."/>
            <person name="Fouts D.E."/>
        </authorList>
    </citation>
    <scope>NUCLEOTIDE SEQUENCE [LARGE SCALE GENOMIC DNA]</scope>
    <source>
        <strain evidence="2 3">H1</strain>
    </source>
</reference>
<gene>
    <name evidence="2" type="ORF">LEP1GSC081_3706</name>
</gene>
<organism evidence="2 3">
    <name type="scientific">Leptospira kirschneri str. H1</name>
    <dbReference type="NCBI Taxonomy" id="1049966"/>
    <lineage>
        <taxon>Bacteria</taxon>
        <taxon>Pseudomonadati</taxon>
        <taxon>Spirochaetota</taxon>
        <taxon>Spirochaetia</taxon>
        <taxon>Leptospirales</taxon>
        <taxon>Leptospiraceae</taxon>
        <taxon>Leptospira</taxon>
    </lineage>
</organism>
<evidence type="ECO:0000313" key="2">
    <source>
        <dbReference type="EMBL" id="EKO16077.1"/>
    </source>
</evidence>
<comment type="caution">
    <text evidence="2">The sequence shown here is derived from an EMBL/GenBank/DDBJ whole genome shotgun (WGS) entry which is preliminary data.</text>
</comment>
<feature type="region of interest" description="Disordered" evidence="1">
    <location>
        <begin position="25"/>
        <end position="58"/>
    </location>
</feature>
<feature type="compositionally biased region" description="Basic and acidic residues" evidence="1">
    <location>
        <begin position="38"/>
        <end position="58"/>
    </location>
</feature>
<dbReference type="EMBL" id="AHMY02000034">
    <property type="protein sequence ID" value="EKO16077.1"/>
    <property type="molecule type" value="Genomic_DNA"/>
</dbReference>